<accession>A0ABQ3DRX0</accession>
<name>A0ABQ3DRX0_9GAMM</name>
<evidence type="ECO:0000313" key="2">
    <source>
        <dbReference type="Proteomes" id="UP000646745"/>
    </source>
</evidence>
<dbReference type="EMBL" id="BMZI01000001">
    <property type="protein sequence ID" value="GHB06868.1"/>
    <property type="molecule type" value="Genomic_DNA"/>
</dbReference>
<dbReference type="Proteomes" id="UP000646745">
    <property type="component" value="Unassembled WGS sequence"/>
</dbReference>
<sequence length="94" mass="10842">MDFDKDDAEKLVESGMMPYRVSWESSVHGLILVSVIHECEALPRNIPQGVFRNQLALVRWIDLLRSEAEYRFGQPCGIWEEGDQIKSVRIARLP</sequence>
<protein>
    <submittedName>
        <fullName evidence="1">Uncharacterized protein</fullName>
    </submittedName>
</protein>
<keyword evidence="2" id="KW-1185">Reference proteome</keyword>
<proteinExistence type="predicted"/>
<comment type="caution">
    <text evidence="1">The sequence shown here is derived from an EMBL/GenBank/DDBJ whole genome shotgun (WGS) entry which is preliminary data.</text>
</comment>
<gene>
    <name evidence="1" type="ORF">GCM10009038_00020</name>
</gene>
<evidence type="ECO:0000313" key="1">
    <source>
        <dbReference type="EMBL" id="GHB06868.1"/>
    </source>
</evidence>
<organism evidence="1 2">
    <name type="scientific">Salinicola rhizosphaerae</name>
    <dbReference type="NCBI Taxonomy" id="1443141"/>
    <lineage>
        <taxon>Bacteria</taxon>
        <taxon>Pseudomonadati</taxon>
        <taxon>Pseudomonadota</taxon>
        <taxon>Gammaproteobacteria</taxon>
        <taxon>Oceanospirillales</taxon>
        <taxon>Halomonadaceae</taxon>
        <taxon>Salinicola</taxon>
    </lineage>
</organism>
<reference evidence="2" key="1">
    <citation type="journal article" date="2019" name="Int. J. Syst. Evol. Microbiol.">
        <title>The Global Catalogue of Microorganisms (GCM) 10K type strain sequencing project: providing services to taxonomists for standard genome sequencing and annotation.</title>
        <authorList>
            <consortium name="The Broad Institute Genomics Platform"/>
            <consortium name="The Broad Institute Genome Sequencing Center for Infectious Disease"/>
            <person name="Wu L."/>
            <person name="Ma J."/>
        </authorList>
    </citation>
    <scope>NUCLEOTIDE SEQUENCE [LARGE SCALE GENOMIC DNA]</scope>
    <source>
        <strain evidence="2">KCTC 32998</strain>
    </source>
</reference>